<feature type="compositionally biased region" description="Polar residues" evidence="9">
    <location>
        <begin position="288"/>
        <end position="299"/>
    </location>
</feature>
<evidence type="ECO:0000313" key="12">
    <source>
        <dbReference type="EMBL" id="PWA58098.1"/>
    </source>
</evidence>
<evidence type="ECO:0000256" key="7">
    <source>
        <dbReference type="ARBA" id="ARBA00023180"/>
    </source>
</evidence>
<dbReference type="Pfam" id="PF07983">
    <property type="entry name" value="X8"/>
    <property type="match status" value="1"/>
</dbReference>
<evidence type="ECO:0000259" key="11">
    <source>
        <dbReference type="SMART" id="SM00768"/>
    </source>
</evidence>
<proteinExistence type="predicted"/>
<dbReference type="PANTHER" id="PTHR31044">
    <property type="entry name" value="BETA-1,3 GLUCANASE"/>
    <property type="match status" value="1"/>
</dbReference>
<keyword evidence="5" id="KW-0472">Membrane</keyword>
<dbReference type="GO" id="GO:0098552">
    <property type="term" value="C:side of membrane"/>
    <property type="evidence" value="ECO:0007669"/>
    <property type="project" value="UniProtKB-KW"/>
</dbReference>
<keyword evidence="3" id="KW-0336">GPI-anchor</keyword>
<keyword evidence="4 10" id="KW-0732">Signal</keyword>
<evidence type="ECO:0000256" key="6">
    <source>
        <dbReference type="ARBA" id="ARBA00023157"/>
    </source>
</evidence>
<dbReference type="GO" id="GO:0005886">
    <property type="term" value="C:plasma membrane"/>
    <property type="evidence" value="ECO:0007669"/>
    <property type="project" value="UniProtKB-SubCell"/>
</dbReference>
<feature type="chain" id="PRO_5015489651" evidence="10">
    <location>
        <begin position="26"/>
        <end position="326"/>
    </location>
</feature>
<dbReference type="EMBL" id="PKPP01005993">
    <property type="protein sequence ID" value="PWA58098.1"/>
    <property type="molecule type" value="Genomic_DNA"/>
</dbReference>
<gene>
    <name evidence="12" type="ORF">CTI12_AA404520</name>
</gene>
<feature type="compositionally biased region" description="Gly residues" evidence="9">
    <location>
        <begin position="133"/>
        <end position="149"/>
    </location>
</feature>
<keyword evidence="7" id="KW-0325">Glycoprotein</keyword>
<feature type="compositionally biased region" description="Low complexity" evidence="9">
    <location>
        <begin position="120"/>
        <end position="132"/>
    </location>
</feature>
<feature type="compositionally biased region" description="Polar residues" evidence="9">
    <location>
        <begin position="237"/>
        <end position="248"/>
    </location>
</feature>
<dbReference type="GO" id="GO:0009506">
    <property type="term" value="C:plasmodesma"/>
    <property type="evidence" value="ECO:0007669"/>
    <property type="project" value="UniProtKB-ARBA"/>
</dbReference>
<keyword evidence="13" id="KW-1185">Reference proteome</keyword>
<feature type="compositionally biased region" description="Low complexity" evidence="9">
    <location>
        <begin position="59"/>
        <end position="98"/>
    </location>
</feature>
<dbReference type="PANTHER" id="PTHR31044:SF52">
    <property type="entry name" value="OS01G0631500 PROTEIN"/>
    <property type="match status" value="1"/>
</dbReference>
<sequence length="326" mass="32885">MGPGVVRYSLFFVLALLLSPDSSLALKPPMKAILPKKVLHLQQDQIFTTQLDDIPIVQPTTPTGTPNTYSPTPTTTTPTGNPAGNPTTQSPPTGFQPNNPTPFPTGPSGPTGPTGPSGPTGPDGMTGPMTPTGPGGQSGPPTGPGGQSGPTGPSGSSSGGSWCVASSSASETALQVGLDYACGYGGADCSQIQPGASCYNPNTVRDHASYAFNAYYQKNPAPTSCTFGGAAQLTNTDPSSGSCHYSTGKSGGMTPPTPPMSNTPPTTSTPINPYPTSPTAPGGFSDQPGYTSSEPTGEPSSADCIGSNLLLPLMITSLLVCLNREY</sequence>
<evidence type="ECO:0000313" key="13">
    <source>
        <dbReference type="Proteomes" id="UP000245207"/>
    </source>
</evidence>
<dbReference type="STRING" id="35608.A0A2U1MA28"/>
<evidence type="ECO:0000256" key="4">
    <source>
        <dbReference type="ARBA" id="ARBA00022729"/>
    </source>
</evidence>
<evidence type="ECO:0000256" key="9">
    <source>
        <dbReference type="SAM" id="MobiDB-lite"/>
    </source>
</evidence>
<comment type="caution">
    <text evidence="12">The sequence shown here is derived from an EMBL/GenBank/DDBJ whole genome shotgun (WGS) entry which is preliminary data.</text>
</comment>
<dbReference type="InterPro" id="IPR012946">
    <property type="entry name" value="X8"/>
</dbReference>
<feature type="signal peptide" evidence="10">
    <location>
        <begin position="1"/>
        <end position="25"/>
    </location>
</feature>
<evidence type="ECO:0000256" key="5">
    <source>
        <dbReference type="ARBA" id="ARBA00023136"/>
    </source>
</evidence>
<feature type="compositionally biased region" description="Low complexity" evidence="9">
    <location>
        <begin position="150"/>
        <end position="161"/>
    </location>
</feature>
<dbReference type="Proteomes" id="UP000245207">
    <property type="component" value="Unassembled WGS sequence"/>
</dbReference>
<dbReference type="InterPro" id="IPR044788">
    <property type="entry name" value="X8_dom_prot"/>
</dbReference>
<feature type="region of interest" description="Disordered" evidence="9">
    <location>
        <begin position="52"/>
        <end position="164"/>
    </location>
</feature>
<reference evidence="12 13" key="1">
    <citation type="journal article" date="2018" name="Mol. Plant">
        <title>The genome of Artemisia annua provides insight into the evolution of Asteraceae family and artemisinin biosynthesis.</title>
        <authorList>
            <person name="Shen Q."/>
            <person name="Zhang L."/>
            <person name="Liao Z."/>
            <person name="Wang S."/>
            <person name="Yan T."/>
            <person name="Shi P."/>
            <person name="Liu M."/>
            <person name="Fu X."/>
            <person name="Pan Q."/>
            <person name="Wang Y."/>
            <person name="Lv Z."/>
            <person name="Lu X."/>
            <person name="Zhang F."/>
            <person name="Jiang W."/>
            <person name="Ma Y."/>
            <person name="Chen M."/>
            <person name="Hao X."/>
            <person name="Li L."/>
            <person name="Tang Y."/>
            <person name="Lv G."/>
            <person name="Zhou Y."/>
            <person name="Sun X."/>
            <person name="Brodelius P.E."/>
            <person name="Rose J.K.C."/>
            <person name="Tang K."/>
        </authorList>
    </citation>
    <scope>NUCLEOTIDE SEQUENCE [LARGE SCALE GENOMIC DNA]</scope>
    <source>
        <strain evidence="13">cv. Huhao1</strain>
        <tissue evidence="12">Leaf</tissue>
    </source>
</reference>
<evidence type="ECO:0000256" key="3">
    <source>
        <dbReference type="ARBA" id="ARBA00022622"/>
    </source>
</evidence>
<dbReference type="Gene3D" id="1.20.58.1040">
    <property type="match status" value="1"/>
</dbReference>
<evidence type="ECO:0000256" key="10">
    <source>
        <dbReference type="SAM" id="SignalP"/>
    </source>
</evidence>
<dbReference type="SMART" id="SM00768">
    <property type="entry name" value="X8"/>
    <property type="match status" value="1"/>
</dbReference>
<keyword evidence="2" id="KW-1003">Cell membrane</keyword>
<protein>
    <submittedName>
        <fullName evidence="12">X8 domain-containing protein</fullName>
    </submittedName>
</protein>
<comment type="subcellular location">
    <subcellularLocation>
        <location evidence="1">Cell membrane</location>
        <topology evidence="1">Lipid-anchor</topology>
        <topology evidence="1">GPI-anchor</topology>
    </subcellularLocation>
</comment>
<keyword evidence="8" id="KW-0449">Lipoprotein</keyword>
<organism evidence="12 13">
    <name type="scientific">Artemisia annua</name>
    <name type="common">Sweet wormwood</name>
    <dbReference type="NCBI Taxonomy" id="35608"/>
    <lineage>
        <taxon>Eukaryota</taxon>
        <taxon>Viridiplantae</taxon>
        <taxon>Streptophyta</taxon>
        <taxon>Embryophyta</taxon>
        <taxon>Tracheophyta</taxon>
        <taxon>Spermatophyta</taxon>
        <taxon>Magnoliopsida</taxon>
        <taxon>eudicotyledons</taxon>
        <taxon>Gunneridae</taxon>
        <taxon>Pentapetalae</taxon>
        <taxon>asterids</taxon>
        <taxon>campanulids</taxon>
        <taxon>Asterales</taxon>
        <taxon>Asteraceae</taxon>
        <taxon>Asteroideae</taxon>
        <taxon>Anthemideae</taxon>
        <taxon>Artemisiinae</taxon>
        <taxon>Artemisia</taxon>
    </lineage>
</organism>
<name>A0A2U1MA28_ARTAN</name>
<evidence type="ECO:0000256" key="2">
    <source>
        <dbReference type="ARBA" id="ARBA00022475"/>
    </source>
</evidence>
<dbReference type="AlphaFoldDB" id="A0A2U1MA28"/>
<feature type="region of interest" description="Disordered" evidence="9">
    <location>
        <begin position="237"/>
        <end position="301"/>
    </location>
</feature>
<dbReference type="OrthoDB" id="1073427at2759"/>
<dbReference type="FunFam" id="1.20.58.1040:FF:000001">
    <property type="entry name" value="Glucan endo-1,3-beta-glucosidase 4"/>
    <property type="match status" value="1"/>
</dbReference>
<feature type="domain" description="X8" evidence="11">
    <location>
        <begin position="161"/>
        <end position="245"/>
    </location>
</feature>
<accession>A0A2U1MA28</accession>
<evidence type="ECO:0000256" key="1">
    <source>
        <dbReference type="ARBA" id="ARBA00004609"/>
    </source>
</evidence>
<evidence type="ECO:0000256" key="8">
    <source>
        <dbReference type="ARBA" id="ARBA00023288"/>
    </source>
</evidence>
<keyword evidence="6" id="KW-1015">Disulfide bond</keyword>